<dbReference type="PANTHER" id="PTHR43156:SF2">
    <property type="entry name" value="STAGE II SPORULATION PROTEIN E"/>
    <property type="match status" value="1"/>
</dbReference>
<dbReference type="PROSITE" id="PS50113">
    <property type="entry name" value="PAC"/>
    <property type="match status" value="1"/>
</dbReference>
<dbReference type="SMART" id="SM00065">
    <property type="entry name" value="GAF"/>
    <property type="match status" value="1"/>
</dbReference>
<protein>
    <submittedName>
        <fullName evidence="4">PAS domain S-box-containing protein</fullName>
    </submittedName>
</protein>
<dbReference type="InterPro" id="IPR036890">
    <property type="entry name" value="HATPase_C_sf"/>
</dbReference>
<dbReference type="GO" id="GO:0016791">
    <property type="term" value="F:phosphatase activity"/>
    <property type="evidence" value="ECO:0007669"/>
    <property type="project" value="TreeGrafter"/>
</dbReference>
<dbReference type="SUPFAM" id="SSF55874">
    <property type="entry name" value="ATPase domain of HSP90 chaperone/DNA topoisomerase II/histidine kinase"/>
    <property type="match status" value="1"/>
</dbReference>
<accession>A0A239KI29</accession>
<evidence type="ECO:0000313" key="5">
    <source>
        <dbReference type="Proteomes" id="UP000198415"/>
    </source>
</evidence>
<feature type="domain" description="PAS" evidence="2">
    <location>
        <begin position="6"/>
        <end position="78"/>
    </location>
</feature>
<feature type="domain" description="PAS" evidence="2">
    <location>
        <begin position="311"/>
        <end position="347"/>
    </location>
</feature>
<dbReference type="SUPFAM" id="SSF55781">
    <property type="entry name" value="GAF domain-like"/>
    <property type="match status" value="1"/>
</dbReference>
<dbReference type="SMART" id="SM00091">
    <property type="entry name" value="PAS"/>
    <property type="match status" value="2"/>
</dbReference>
<dbReference type="SMART" id="SM00331">
    <property type="entry name" value="PP2C_SIG"/>
    <property type="match status" value="1"/>
</dbReference>
<evidence type="ECO:0000259" key="2">
    <source>
        <dbReference type="PROSITE" id="PS50112"/>
    </source>
</evidence>
<dbReference type="InterPro" id="IPR001932">
    <property type="entry name" value="PPM-type_phosphatase-like_dom"/>
</dbReference>
<dbReference type="InterPro" id="IPR052016">
    <property type="entry name" value="Bact_Sigma-Reg"/>
</dbReference>
<sequence length="811" mass="87470">MTGTSEQERLQVALDAAGMGTFVWHARQDYAESDPRMLELFALPAGGVLSLAGALTSMIHPDDRQRYSDAVAAALDPAGDHQLAQDIRVRRRDDGYRWVAVTARAFFEGKPPQADRLVGVAADITRRREIELELRSSEQRRTFLLDLSDRVRLVTDPVAVQALAVEALGVRLAASRAMYLEVSSGSDGDMYTVERDYHALGTVSGVGCYRADDFGATLFDELRAGRTLVVADVATDPRLTPDERVSYQRIGVAAYAAVPLIKDGRHVAALVLHQAAARDWDDQEITLVEEVAERTWAAVERARAQDALRESEARFRQVLQAAPQLIWVSQADGAVEMLNDNWSTIIGAATGTGDDRELLAGILHAGDADGFLAAWDSSRAAGSAFDQQARLRMRDGTYRWYLIRVVGYQGGTKRFGVATDIHDRHSAEERALAEQTEARERDHRTALQLQRALLPTRTVERPGFDIAARYEAGSVALVVGGDWYDTFELPGGSIGLTVGDVVGHGLSAATTMGKMRIAMGALAPHAAGPGALLTDLDGFAAGSGGSDFATACYALLDPASRQLRHACAGHPPMLVVTADGRTRWLTDGGSAPITGKQIGARPEAIETLEPGALLLLYSDGLVERRGEPLTAGLDRLRQAALELRHGSAAEICDGLFAAMGVAEQRSDDVVALCLRMPAGTAAAFHRTLTADKRELSRLRGALQAWRRAIQPADRDEADMLLAVNEACANAIEHAYRGREPGTVEVTVSPDADGTYLASIRDFGRWQESAASSAYRGRGLGIIRSLSHGFEYRSTPAGTLVQFRLPAKGTTA</sequence>
<dbReference type="RefSeq" id="WP_089299342.1">
    <property type="nucleotide sequence ID" value="NZ_BOMU01000141.1"/>
</dbReference>
<dbReference type="InterPro" id="IPR000014">
    <property type="entry name" value="PAS"/>
</dbReference>
<dbReference type="NCBIfam" id="TIGR00229">
    <property type="entry name" value="sensory_box"/>
    <property type="match status" value="1"/>
</dbReference>
<dbReference type="CDD" id="cd16936">
    <property type="entry name" value="HATPase_RsbW-like"/>
    <property type="match status" value="1"/>
</dbReference>
<dbReference type="Pfam" id="PF13581">
    <property type="entry name" value="HATPase_c_2"/>
    <property type="match status" value="1"/>
</dbReference>
<evidence type="ECO:0000256" key="1">
    <source>
        <dbReference type="ARBA" id="ARBA00022801"/>
    </source>
</evidence>
<proteinExistence type="predicted"/>
<evidence type="ECO:0000259" key="3">
    <source>
        <dbReference type="PROSITE" id="PS50113"/>
    </source>
</evidence>
<dbReference type="SMART" id="SM00086">
    <property type="entry name" value="PAC"/>
    <property type="match status" value="2"/>
</dbReference>
<reference evidence="4 5" key="1">
    <citation type="submission" date="2017-06" db="EMBL/GenBank/DDBJ databases">
        <authorList>
            <person name="Kim H.J."/>
            <person name="Triplett B.A."/>
        </authorList>
    </citation>
    <scope>NUCLEOTIDE SEQUENCE [LARGE SCALE GENOMIC DNA]</scope>
    <source>
        <strain evidence="4 5">DSM 43151</strain>
    </source>
</reference>
<dbReference type="EMBL" id="FZNR01000050">
    <property type="protein sequence ID" value="SNT17338.1"/>
    <property type="molecule type" value="Genomic_DNA"/>
</dbReference>
<dbReference type="AlphaFoldDB" id="A0A239KI29"/>
<name>A0A239KI29_9ACTN</name>
<keyword evidence="1" id="KW-0378">Hydrolase</keyword>
<dbReference type="OrthoDB" id="163538at2"/>
<dbReference type="Pfam" id="PF01590">
    <property type="entry name" value="GAF"/>
    <property type="match status" value="1"/>
</dbReference>
<dbReference type="Pfam" id="PF08447">
    <property type="entry name" value="PAS_3"/>
    <property type="match status" value="2"/>
</dbReference>
<dbReference type="PANTHER" id="PTHR43156">
    <property type="entry name" value="STAGE II SPORULATION PROTEIN E-RELATED"/>
    <property type="match status" value="1"/>
</dbReference>
<organism evidence="4 5">
    <name type="scientific">Actinoplanes regularis</name>
    <dbReference type="NCBI Taxonomy" id="52697"/>
    <lineage>
        <taxon>Bacteria</taxon>
        <taxon>Bacillati</taxon>
        <taxon>Actinomycetota</taxon>
        <taxon>Actinomycetes</taxon>
        <taxon>Micromonosporales</taxon>
        <taxon>Micromonosporaceae</taxon>
        <taxon>Actinoplanes</taxon>
    </lineage>
</organism>
<dbReference type="InterPro" id="IPR035965">
    <property type="entry name" value="PAS-like_dom_sf"/>
</dbReference>
<dbReference type="InterPro" id="IPR001610">
    <property type="entry name" value="PAC"/>
</dbReference>
<dbReference type="InterPro" id="IPR003018">
    <property type="entry name" value="GAF"/>
</dbReference>
<gene>
    <name evidence="4" type="ORF">SAMN06264365_1506</name>
</gene>
<dbReference type="InterPro" id="IPR003594">
    <property type="entry name" value="HATPase_dom"/>
</dbReference>
<dbReference type="InterPro" id="IPR029016">
    <property type="entry name" value="GAF-like_dom_sf"/>
</dbReference>
<dbReference type="Gene3D" id="3.30.565.10">
    <property type="entry name" value="Histidine kinase-like ATPase, C-terminal domain"/>
    <property type="match status" value="1"/>
</dbReference>
<evidence type="ECO:0000313" key="4">
    <source>
        <dbReference type="EMBL" id="SNT17338.1"/>
    </source>
</evidence>
<dbReference type="Gene3D" id="3.30.450.20">
    <property type="entry name" value="PAS domain"/>
    <property type="match status" value="2"/>
</dbReference>
<dbReference type="SUPFAM" id="SSF55785">
    <property type="entry name" value="PYP-like sensor domain (PAS domain)"/>
    <property type="match status" value="2"/>
</dbReference>
<dbReference type="InterPro" id="IPR000700">
    <property type="entry name" value="PAS-assoc_C"/>
</dbReference>
<dbReference type="Gene3D" id="3.60.40.10">
    <property type="entry name" value="PPM-type phosphatase domain"/>
    <property type="match status" value="1"/>
</dbReference>
<dbReference type="Pfam" id="PF07228">
    <property type="entry name" value="SpoIIE"/>
    <property type="match status" value="1"/>
</dbReference>
<dbReference type="Proteomes" id="UP000198415">
    <property type="component" value="Unassembled WGS sequence"/>
</dbReference>
<dbReference type="PROSITE" id="PS50112">
    <property type="entry name" value="PAS"/>
    <property type="match status" value="2"/>
</dbReference>
<dbReference type="InterPro" id="IPR036457">
    <property type="entry name" value="PPM-type-like_dom_sf"/>
</dbReference>
<dbReference type="InterPro" id="IPR013655">
    <property type="entry name" value="PAS_fold_3"/>
</dbReference>
<feature type="domain" description="PAC" evidence="3">
    <location>
        <begin position="83"/>
        <end position="136"/>
    </location>
</feature>
<keyword evidence="5" id="KW-1185">Reference proteome</keyword>
<dbReference type="Gene3D" id="3.30.450.40">
    <property type="match status" value="1"/>
</dbReference>
<dbReference type="CDD" id="cd00130">
    <property type="entry name" value="PAS"/>
    <property type="match status" value="2"/>
</dbReference>